<dbReference type="Gene3D" id="3.30.310.50">
    <property type="entry name" value="Alpha-D-phosphohexomutase, C-terminal domain"/>
    <property type="match status" value="1"/>
</dbReference>
<reference evidence="3 4" key="2">
    <citation type="submission" date="2015-09" db="EMBL/GenBank/DDBJ databases">
        <title>Heavy metals and arsenic resistance mechanisms in polyextremophilic archaea of the family Ferroplasmaceae.</title>
        <authorList>
            <person name="Bulaev A.G."/>
            <person name="Kanygina A.V."/>
        </authorList>
    </citation>
    <scope>NUCLEOTIDE SEQUENCE [LARGE SCALE GENOMIC DNA]</scope>
    <source>
        <strain evidence="3 4">VT</strain>
    </source>
</reference>
<dbReference type="AlphaFoldDB" id="A0A0P9ET31"/>
<dbReference type="GeneID" id="84221457"/>
<reference evidence="2 5" key="1">
    <citation type="submission" date="2015-09" db="EMBL/GenBank/DDBJ databases">
        <title>Draft genome sequence of Acidiplasma aeolicum DSM 18409.</title>
        <authorList>
            <person name="Hemp J."/>
        </authorList>
    </citation>
    <scope>NUCLEOTIDE SEQUENCE [LARGE SCALE GENOMIC DNA]</scope>
    <source>
        <strain evidence="2 5">V</strain>
    </source>
</reference>
<evidence type="ECO:0008006" key="6">
    <source>
        <dbReference type="Google" id="ProtNLM"/>
    </source>
</evidence>
<protein>
    <recommendedName>
        <fullName evidence="6">Transcription factor Pcc1</fullName>
    </recommendedName>
</protein>
<dbReference type="NCBIfam" id="NF011470">
    <property type="entry name" value="PRK14887.1"/>
    <property type="match status" value="1"/>
</dbReference>
<evidence type="ECO:0000313" key="5">
    <source>
        <dbReference type="Proteomes" id="UP000050515"/>
    </source>
</evidence>
<keyword evidence="4" id="KW-1185">Reference proteome</keyword>
<comment type="caution">
    <text evidence="2">The sequence shown here is derived from an EMBL/GenBank/DDBJ whole genome shotgun (WGS) entry which is preliminary data.</text>
</comment>
<dbReference type="Proteomes" id="UP000050320">
    <property type="component" value="Unassembled WGS sequence"/>
</dbReference>
<accession>A0A0P9ET31</accession>
<dbReference type="InterPro" id="IPR015419">
    <property type="entry name" value="CTAG/Pcc1"/>
</dbReference>
<sequence length="77" mass="8846">MFTVTITLERTKYENYIKSVEPELEYSFGRSEINLNSDASSFYITIKSPDVSSMRASLSSISRVLNVAKKVMEVEKW</sequence>
<organism evidence="2 5">
    <name type="scientific">Acidiplasma aeolicum</name>
    <dbReference type="NCBI Taxonomy" id="507754"/>
    <lineage>
        <taxon>Archaea</taxon>
        <taxon>Methanobacteriati</taxon>
        <taxon>Thermoplasmatota</taxon>
        <taxon>Thermoplasmata</taxon>
        <taxon>Thermoplasmatales</taxon>
        <taxon>Ferroplasmaceae</taxon>
        <taxon>Acidiplasma</taxon>
    </lineage>
</organism>
<evidence type="ECO:0000256" key="1">
    <source>
        <dbReference type="ARBA" id="ARBA00007073"/>
    </source>
</evidence>
<dbReference type="Proteomes" id="UP000050515">
    <property type="component" value="Unassembled WGS sequence"/>
</dbReference>
<dbReference type="RefSeq" id="WP_048102234.1">
    <property type="nucleotide sequence ID" value="NZ_LJCQ01000123.1"/>
</dbReference>
<evidence type="ECO:0000313" key="3">
    <source>
        <dbReference type="EMBL" id="KQB36146.1"/>
    </source>
</evidence>
<gene>
    <name evidence="3" type="ORF">AOG54_07960</name>
    <name evidence="2" type="ORF">SE19_02295</name>
</gene>
<proteinExistence type="inferred from homology"/>
<evidence type="ECO:0000313" key="4">
    <source>
        <dbReference type="Proteomes" id="UP000050320"/>
    </source>
</evidence>
<dbReference type="EMBL" id="LKBG01000046">
    <property type="protein sequence ID" value="KQB36146.1"/>
    <property type="molecule type" value="Genomic_DNA"/>
</dbReference>
<comment type="similarity">
    <text evidence="1">Belongs to the CTAG/PCC1 family.</text>
</comment>
<dbReference type="PATRIC" id="fig|507754.4.peg.786"/>
<dbReference type="EMBL" id="LJCQ01000123">
    <property type="protein sequence ID" value="KPV47154.1"/>
    <property type="molecule type" value="Genomic_DNA"/>
</dbReference>
<dbReference type="Pfam" id="PF09341">
    <property type="entry name" value="Pcc1"/>
    <property type="match status" value="1"/>
</dbReference>
<evidence type="ECO:0000313" key="2">
    <source>
        <dbReference type="EMBL" id="KPV47154.1"/>
    </source>
</evidence>
<name>A0A0P9ET31_9ARCH</name>